<proteinExistence type="inferred from homology"/>
<name>A0AAD4L8E2_9AGAM</name>
<keyword evidence="5 6" id="KW-0472">Membrane</keyword>
<dbReference type="GO" id="GO:0046513">
    <property type="term" value="P:ceramide biosynthetic process"/>
    <property type="evidence" value="ECO:0007669"/>
    <property type="project" value="InterPro"/>
</dbReference>
<dbReference type="AlphaFoldDB" id="A0AAD4L8E2"/>
<keyword evidence="4 8" id="KW-1133">Transmembrane helix</keyword>
<organism evidence="10 11">
    <name type="scientific">Lactarius akahatsu</name>
    <dbReference type="NCBI Taxonomy" id="416441"/>
    <lineage>
        <taxon>Eukaryota</taxon>
        <taxon>Fungi</taxon>
        <taxon>Dikarya</taxon>
        <taxon>Basidiomycota</taxon>
        <taxon>Agaricomycotina</taxon>
        <taxon>Agaricomycetes</taxon>
        <taxon>Russulales</taxon>
        <taxon>Russulaceae</taxon>
        <taxon>Lactarius</taxon>
    </lineage>
</organism>
<feature type="transmembrane region" description="Helical" evidence="8">
    <location>
        <begin position="190"/>
        <end position="207"/>
    </location>
</feature>
<evidence type="ECO:0000256" key="7">
    <source>
        <dbReference type="SAM" id="MobiDB-lite"/>
    </source>
</evidence>
<dbReference type="Pfam" id="PF03798">
    <property type="entry name" value="TRAM_LAG1_CLN8"/>
    <property type="match status" value="1"/>
</dbReference>
<reference evidence="10" key="1">
    <citation type="submission" date="2022-01" db="EMBL/GenBank/DDBJ databases">
        <title>Comparative genomics reveals a dynamic genome evolution in the ectomycorrhizal milk-cap (Lactarius) mushrooms.</title>
        <authorList>
            <consortium name="DOE Joint Genome Institute"/>
            <person name="Lebreton A."/>
            <person name="Tang N."/>
            <person name="Kuo A."/>
            <person name="LaButti K."/>
            <person name="Drula E."/>
            <person name="Barry K."/>
            <person name="Clum A."/>
            <person name="Lipzen A."/>
            <person name="Mousain D."/>
            <person name="Ng V."/>
            <person name="Wang R."/>
            <person name="Wang X."/>
            <person name="Dai Y."/>
            <person name="Henrissat B."/>
            <person name="Grigoriev I.V."/>
            <person name="Guerin-Laguette A."/>
            <person name="Yu F."/>
            <person name="Martin F.M."/>
        </authorList>
    </citation>
    <scope>NUCLEOTIDE SEQUENCE</scope>
    <source>
        <strain evidence="10">QP</strain>
    </source>
</reference>
<dbReference type="SMART" id="SM00724">
    <property type="entry name" value="TLC"/>
    <property type="match status" value="1"/>
</dbReference>
<evidence type="ECO:0000313" key="11">
    <source>
        <dbReference type="Proteomes" id="UP001201163"/>
    </source>
</evidence>
<gene>
    <name evidence="10" type="ORF">EDB92DRAFT_1894455</name>
</gene>
<evidence type="ECO:0000256" key="3">
    <source>
        <dbReference type="ARBA" id="ARBA00022692"/>
    </source>
</evidence>
<dbReference type="PROSITE" id="PS50922">
    <property type="entry name" value="TLC"/>
    <property type="match status" value="1"/>
</dbReference>
<feature type="region of interest" description="Disordered" evidence="7">
    <location>
        <begin position="352"/>
        <end position="371"/>
    </location>
</feature>
<dbReference type="PIRSF" id="PIRSF005225">
    <property type="entry name" value="LAG1_LAC1"/>
    <property type="match status" value="1"/>
</dbReference>
<dbReference type="PANTHER" id="PTHR12560:SF0">
    <property type="entry name" value="LD18904P"/>
    <property type="match status" value="1"/>
</dbReference>
<evidence type="ECO:0000256" key="6">
    <source>
        <dbReference type="PROSITE-ProRule" id="PRU00205"/>
    </source>
</evidence>
<evidence type="ECO:0000259" key="9">
    <source>
        <dbReference type="PROSITE" id="PS50922"/>
    </source>
</evidence>
<evidence type="ECO:0000256" key="5">
    <source>
        <dbReference type="ARBA" id="ARBA00023136"/>
    </source>
</evidence>
<feature type="transmembrane region" description="Helical" evidence="8">
    <location>
        <begin position="273"/>
        <end position="298"/>
    </location>
</feature>
<keyword evidence="11" id="KW-1185">Reference proteome</keyword>
<keyword evidence="3 6" id="KW-0812">Transmembrane</keyword>
<dbReference type="GO" id="GO:0016020">
    <property type="term" value="C:membrane"/>
    <property type="evidence" value="ECO:0007669"/>
    <property type="project" value="UniProtKB-SubCell"/>
</dbReference>
<feature type="transmembrane region" description="Helical" evidence="8">
    <location>
        <begin position="318"/>
        <end position="341"/>
    </location>
</feature>
<evidence type="ECO:0000256" key="2">
    <source>
        <dbReference type="ARBA" id="ARBA00009808"/>
    </source>
</evidence>
<protein>
    <submittedName>
        <fullName evidence="10">Longevity assurance proteins LAG1/LAC1</fullName>
    </submittedName>
</protein>
<feature type="region of interest" description="Disordered" evidence="7">
    <location>
        <begin position="86"/>
        <end position="108"/>
    </location>
</feature>
<evidence type="ECO:0000313" key="10">
    <source>
        <dbReference type="EMBL" id="KAH8982425.1"/>
    </source>
</evidence>
<comment type="caution">
    <text evidence="10">The sequence shown here is derived from an EMBL/GenBank/DDBJ whole genome shotgun (WGS) entry which is preliminary data.</text>
</comment>
<feature type="transmembrane region" description="Helical" evidence="8">
    <location>
        <begin position="41"/>
        <end position="59"/>
    </location>
</feature>
<evidence type="ECO:0000256" key="8">
    <source>
        <dbReference type="SAM" id="Phobius"/>
    </source>
</evidence>
<feature type="transmembrane region" description="Helical" evidence="8">
    <location>
        <begin position="219"/>
        <end position="236"/>
    </location>
</feature>
<feature type="transmembrane region" description="Helical" evidence="8">
    <location>
        <begin position="153"/>
        <end position="170"/>
    </location>
</feature>
<comment type="similarity">
    <text evidence="2">Belongs to the sphingosine N-acyltransferase family.</text>
</comment>
<accession>A0AAD4L8E2</accession>
<dbReference type="Proteomes" id="UP001201163">
    <property type="component" value="Unassembled WGS sequence"/>
</dbReference>
<dbReference type="GO" id="GO:0050291">
    <property type="term" value="F:sphingosine N-acyltransferase activity"/>
    <property type="evidence" value="ECO:0007669"/>
    <property type="project" value="InterPro"/>
</dbReference>
<sequence>MDYFFDPTRFPSFLVPFVTLSYSVDPPLNPDSFPDSSYYDIGYRDVCLIVTLIAIMAVLRDAARIFVLEPFAHWKLTRDWRRRQALKSGSSTPDSKPRPNNTVGCDANSKVNEPVAINSSAEKLVAVRPPENSPSARRIRHSVTRFAEQGWQVIYYTTQWSLGMYIHYYLPSNLWARYPHVPLAGIVKFYYLMQISLYVHAVLLLNAEARRKDHWQMMAHHVVTISLIVGSYYYGFTRVGCLIMVLMDWCDIFFPVAKMLRYLSYQIACDVTFVWWMLSWFVTRHVLFCKVIASAYWGVTTQLEFGQFERGYWLTKEVHTTLVVLLVILEIIQSIWSYLIFGVAYRVLKGEGAEDSRSDDEGEDEQVRKDR</sequence>
<comment type="subcellular location">
    <subcellularLocation>
        <location evidence="1">Membrane</location>
        <topology evidence="1">Multi-pass membrane protein</topology>
    </subcellularLocation>
</comment>
<feature type="compositionally biased region" description="Polar residues" evidence="7">
    <location>
        <begin position="87"/>
        <end position="103"/>
    </location>
</feature>
<dbReference type="InterPro" id="IPR016439">
    <property type="entry name" value="Lag1/Lac1-like"/>
</dbReference>
<feature type="domain" description="TLC" evidence="9">
    <location>
        <begin position="144"/>
        <end position="349"/>
    </location>
</feature>
<dbReference type="EMBL" id="JAKELL010000100">
    <property type="protein sequence ID" value="KAH8982425.1"/>
    <property type="molecule type" value="Genomic_DNA"/>
</dbReference>
<dbReference type="InterPro" id="IPR006634">
    <property type="entry name" value="TLC-dom"/>
</dbReference>
<evidence type="ECO:0000256" key="4">
    <source>
        <dbReference type="ARBA" id="ARBA00022989"/>
    </source>
</evidence>
<evidence type="ECO:0000256" key="1">
    <source>
        <dbReference type="ARBA" id="ARBA00004141"/>
    </source>
</evidence>
<dbReference type="PANTHER" id="PTHR12560">
    <property type="entry name" value="LONGEVITY ASSURANCE FACTOR 1 LAG1"/>
    <property type="match status" value="1"/>
</dbReference>